<dbReference type="SUPFAM" id="SSF50129">
    <property type="entry name" value="GroES-like"/>
    <property type="match status" value="1"/>
</dbReference>
<dbReference type="SMART" id="SM00829">
    <property type="entry name" value="PKS_ER"/>
    <property type="match status" value="1"/>
</dbReference>
<dbReference type="SUPFAM" id="SSF51735">
    <property type="entry name" value="NAD(P)-binding Rossmann-fold domains"/>
    <property type="match status" value="1"/>
</dbReference>
<proteinExistence type="predicted"/>
<dbReference type="Proteomes" id="UP000008330">
    <property type="component" value="Plasmid pRLG203"/>
</dbReference>
<dbReference type="RefSeq" id="WP_012559826.1">
    <property type="nucleotide sequence ID" value="NC_011370.1"/>
</dbReference>
<dbReference type="PANTHER" id="PTHR43205">
    <property type="entry name" value="PROSTAGLANDIN REDUCTASE"/>
    <property type="match status" value="1"/>
</dbReference>
<accession>A0ABF7QZE1</accession>
<dbReference type="GO" id="GO:0016491">
    <property type="term" value="F:oxidoreductase activity"/>
    <property type="evidence" value="ECO:0007669"/>
    <property type="project" value="UniProtKB-KW"/>
</dbReference>
<dbReference type="KEGG" id="rlt:Rleg2_6181"/>
<evidence type="ECO:0000313" key="3">
    <source>
        <dbReference type="EMBL" id="ACI59559.1"/>
    </source>
</evidence>
<organism evidence="3 4">
    <name type="scientific">Rhizobium leguminosarum bv. trifolii (strain WSM2304)</name>
    <dbReference type="NCBI Taxonomy" id="395492"/>
    <lineage>
        <taxon>Bacteria</taxon>
        <taxon>Pseudomonadati</taxon>
        <taxon>Pseudomonadota</taxon>
        <taxon>Alphaproteobacteria</taxon>
        <taxon>Hyphomicrobiales</taxon>
        <taxon>Rhizobiaceae</taxon>
        <taxon>Rhizobium/Agrobacterium group</taxon>
        <taxon>Rhizobium</taxon>
    </lineage>
</organism>
<keyword evidence="1" id="KW-0560">Oxidoreductase</keyword>
<name>A0ABF7QZE1_RHILW</name>
<keyword evidence="3" id="KW-0614">Plasmid</keyword>
<dbReference type="InterPro" id="IPR036291">
    <property type="entry name" value="NAD(P)-bd_dom_sf"/>
</dbReference>
<dbReference type="InterPro" id="IPR013149">
    <property type="entry name" value="ADH-like_C"/>
</dbReference>
<dbReference type="Gene3D" id="3.40.50.720">
    <property type="entry name" value="NAD(P)-binding Rossmann-like Domain"/>
    <property type="match status" value="1"/>
</dbReference>
<dbReference type="Gene3D" id="3.90.180.10">
    <property type="entry name" value="Medium-chain alcohol dehydrogenases, catalytic domain"/>
    <property type="match status" value="1"/>
</dbReference>
<dbReference type="InterPro" id="IPR011032">
    <property type="entry name" value="GroES-like_sf"/>
</dbReference>
<dbReference type="AlphaFoldDB" id="A0ABF7QZE1"/>
<dbReference type="Pfam" id="PF00107">
    <property type="entry name" value="ADH_zinc_N"/>
    <property type="match status" value="1"/>
</dbReference>
<dbReference type="InterPro" id="IPR041694">
    <property type="entry name" value="ADH_N_2"/>
</dbReference>
<keyword evidence="4" id="KW-1185">Reference proteome</keyword>
<dbReference type="InterPro" id="IPR045010">
    <property type="entry name" value="MDR_fam"/>
</dbReference>
<dbReference type="FunFam" id="3.40.50.720:FF:000121">
    <property type="entry name" value="Prostaglandin reductase 2"/>
    <property type="match status" value="1"/>
</dbReference>
<geneLocation type="plasmid" evidence="3 4">
    <name>pRLG203</name>
</geneLocation>
<dbReference type="EMBL" id="CP001195">
    <property type="protein sequence ID" value="ACI59559.1"/>
    <property type="molecule type" value="Genomic_DNA"/>
</dbReference>
<evidence type="ECO:0000259" key="2">
    <source>
        <dbReference type="SMART" id="SM00829"/>
    </source>
</evidence>
<dbReference type="PANTHER" id="PTHR43205:SF7">
    <property type="entry name" value="PROSTAGLANDIN REDUCTASE 1"/>
    <property type="match status" value="1"/>
</dbReference>
<gene>
    <name evidence="3" type="ordered locus">Rleg2_6181</name>
</gene>
<reference evidence="3 4" key="1">
    <citation type="journal article" date="2010" name="Stand. Genomic Sci.">
        <title>Complete genome sequence of Rhizobium leguminosarum bv trifolii strain WSM2304, an effective microsymbiont of the South American clover Trifolium polymorphum.</title>
        <authorList>
            <person name="Reeve W."/>
            <person name="O'Hara G."/>
            <person name="Chain P."/>
            <person name="Ardley J."/>
            <person name="Brau L."/>
            <person name="Nandesena K."/>
            <person name="Tiwari R."/>
            <person name="Malfatti S."/>
            <person name="Kiss H."/>
            <person name="Lapidus A."/>
            <person name="Copeland A."/>
            <person name="Nolan M."/>
            <person name="Land M."/>
            <person name="Ivanova N."/>
            <person name="Mavromatis K."/>
            <person name="Markowitz V."/>
            <person name="Kyrpides N."/>
            <person name="Melino V."/>
            <person name="Denton M."/>
            <person name="Yates R."/>
            <person name="Howieson J."/>
        </authorList>
    </citation>
    <scope>NUCLEOTIDE SEQUENCE [LARGE SCALE GENOMIC DNA]</scope>
    <source>
        <strain evidence="3 4">WSM2304</strain>
    </source>
</reference>
<sequence>MTNNVNRKVVLAARPDGNPKPSDFRLETEAVPVPGKDQLLLRTRYLSLDPYYRSLMGNANGTSNPLDIGATMIGSTVSEVVESDNPAFVKGDIVCGFAGWQDYSLSDGSELQKLDPESAPVSTALGVLGFTGMTAYVGLTTIGVPKPGETVVVSAATGAVGSIAVQIAKLKGARVVGIAGGKEKTDYLVNELGADAAVDHRAPDFADQLKKAVPNGIDVDFESVGGKVFEAVFPLLNHHARVIVCGVVSQYNSNEPASGPNLLPSLLEVALWKRMQIRGFGVDEHSDQFENFQRDVGGWVKEGEIKYREDVVQGLENAAEAFPRLFTGGNFGRLIVKF</sequence>
<dbReference type="Pfam" id="PF16884">
    <property type="entry name" value="ADH_N_2"/>
    <property type="match status" value="1"/>
</dbReference>
<dbReference type="CDD" id="cd05288">
    <property type="entry name" value="PGDH"/>
    <property type="match status" value="1"/>
</dbReference>
<dbReference type="InterPro" id="IPR020843">
    <property type="entry name" value="ER"/>
</dbReference>
<evidence type="ECO:0000256" key="1">
    <source>
        <dbReference type="ARBA" id="ARBA00023002"/>
    </source>
</evidence>
<protein>
    <submittedName>
        <fullName evidence="3">Alcohol dehydrogenase zinc-binding domain protein</fullName>
    </submittedName>
</protein>
<feature type="domain" description="Enoyl reductase (ER)" evidence="2">
    <location>
        <begin position="17"/>
        <end position="336"/>
    </location>
</feature>
<evidence type="ECO:0000313" key="4">
    <source>
        <dbReference type="Proteomes" id="UP000008330"/>
    </source>
</evidence>